<dbReference type="RefSeq" id="WP_309654163.1">
    <property type="nucleotide sequence ID" value="NZ_JARWAK010000022.1"/>
</dbReference>
<keyword evidence="1" id="KW-1133">Transmembrane helix</keyword>
<feature type="transmembrane region" description="Helical" evidence="1">
    <location>
        <begin position="12"/>
        <end position="32"/>
    </location>
</feature>
<evidence type="ECO:0000313" key="2">
    <source>
        <dbReference type="EMBL" id="MDR5868589.1"/>
    </source>
</evidence>
<proteinExistence type="predicted"/>
<feature type="transmembrane region" description="Helical" evidence="1">
    <location>
        <begin position="135"/>
        <end position="155"/>
    </location>
</feature>
<gene>
    <name evidence="2" type="ORF">QC818_17530</name>
</gene>
<dbReference type="EMBL" id="JARWAK010000022">
    <property type="protein sequence ID" value="MDR5868589.1"/>
    <property type="molecule type" value="Genomic_DNA"/>
</dbReference>
<dbReference type="Proteomes" id="UP001264519">
    <property type="component" value="Unassembled WGS sequence"/>
</dbReference>
<accession>A0ABU1G6L6</accession>
<feature type="transmembrane region" description="Helical" evidence="1">
    <location>
        <begin position="52"/>
        <end position="71"/>
    </location>
</feature>
<evidence type="ECO:0000313" key="3">
    <source>
        <dbReference type="Proteomes" id="UP001264519"/>
    </source>
</evidence>
<feature type="transmembrane region" description="Helical" evidence="1">
    <location>
        <begin position="106"/>
        <end position="123"/>
    </location>
</feature>
<protein>
    <submittedName>
        <fullName evidence="2">Uncharacterized protein</fullName>
    </submittedName>
</protein>
<comment type="caution">
    <text evidence="2">The sequence shown here is derived from an EMBL/GenBank/DDBJ whole genome shotgun (WGS) entry which is preliminary data.</text>
</comment>
<evidence type="ECO:0000256" key="1">
    <source>
        <dbReference type="SAM" id="Phobius"/>
    </source>
</evidence>
<keyword evidence="1" id="KW-0472">Membrane</keyword>
<reference evidence="2 3" key="1">
    <citation type="submission" date="2023-04" db="EMBL/GenBank/DDBJ databases">
        <title>A long-awaited taxogenomic arrangement of the family Halomonadaceae.</title>
        <authorList>
            <person name="De La Haba R."/>
            <person name="Chuvochina M."/>
            <person name="Wittouck S."/>
            <person name="Arahal D.R."/>
            <person name="Sanchez-Porro C."/>
            <person name="Hugenholtz P."/>
            <person name="Ventosa A."/>
        </authorList>
    </citation>
    <scope>NUCLEOTIDE SEQUENCE [LARGE SCALE GENOMIC DNA]</scope>
    <source>
        <strain evidence="2 3">DSM 23530</strain>
    </source>
</reference>
<keyword evidence="3" id="KW-1185">Reference proteome</keyword>
<feature type="transmembrane region" description="Helical" evidence="1">
    <location>
        <begin position="78"/>
        <end position="94"/>
    </location>
</feature>
<feature type="transmembrane region" description="Helical" evidence="1">
    <location>
        <begin position="187"/>
        <end position="204"/>
    </location>
</feature>
<sequence>MPSTPPDRIRFPLLCLRGLAYLLLIGALMQGVLLEASRPGGAGFSEAGFTELTQSLLLLIATALALAARLLGRDLRHVSLLLVGLLGASLIREQDAWLDAHVFDGAWQTLVTLLVLPVLYVVIRGRRAFAAELERFAMSFSGGLFAAGFLATYAFSRLYGRGEMWQALLGEAYLRTVKDAAEEITELFGYTLLVIAMLELLLMVRRWRRAAGR</sequence>
<keyword evidence="1" id="KW-0812">Transmembrane</keyword>
<name>A0ABU1G6L6_9GAMM</name>
<organism evidence="2 3">
    <name type="scientific">Halomonas koreensis</name>
    <dbReference type="NCBI Taxonomy" id="245385"/>
    <lineage>
        <taxon>Bacteria</taxon>
        <taxon>Pseudomonadati</taxon>
        <taxon>Pseudomonadota</taxon>
        <taxon>Gammaproteobacteria</taxon>
        <taxon>Oceanospirillales</taxon>
        <taxon>Halomonadaceae</taxon>
        <taxon>Halomonas</taxon>
    </lineage>
</organism>